<dbReference type="FunFam" id="1.10.10.440:FF:000013">
    <property type="entry name" value="pre-mRNA-processing protein 40A isoform X1"/>
    <property type="match status" value="1"/>
</dbReference>
<feature type="compositionally biased region" description="Acidic residues" evidence="10">
    <location>
        <begin position="1235"/>
        <end position="1249"/>
    </location>
</feature>
<dbReference type="FunFam" id="1.10.10.440:FF:000026">
    <property type="entry name" value="Pre-mRNA-processing protein 40A"/>
    <property type="match status" value="1"/>
</dbReference>
<dbReference type="PROSITE" id="PS01159">
    <property type="entry name" value="WW_DOMAIN_1"/>
    <property type="match status" value="1"/>
</dbReference>
<comment type="subcellular location">
    <subcellularLocation>
        <location evidence="1">Nucleus</location>
    </subcellularLocation>
</comment>
<comment type="subunit">
    <text evidence="8">Interacts (via the WW domains) with the phosphorylated C-terminal domain of NRPB1 (via CTD domain).</text>
</comment>
<feature type="domain" description="WW" evidence="11">
    <location>
        <begin position="435"/>
        <end position="468"/>
    </location>
</feature>
<evidence type="ECO:0000256" key="8">
    <source>
        <dbReference type="ARBA" id="ARBA00064817"/>
    </source>
</evidence>
<feature type="compositionally biased region" description="Polar residues" evidence="10">
    <location>
        <begin position="274"/>
        <end position="298"/>
    </location>
</feature>
<dbReference type="PROSITE" id="PS51676">
    <property type="entry name" value="FF"/>
    <property type="match status" value="5"/>
</dbReference>
<name>A0AAP0NBB8_LIQFO</name>
<dbReference type="SMART" id="SM00441">
    <property type="entry name" value="FF"/>
    <property type="match status" value="5"/>
</dbReference>
<protein>
    <recommendedName>
        <fullName evidence="15">Pre-mRNA-processing protein 40A</fullName>
    </recommendedName>
</protein>
<dbReference type="GO" id="GO:0003723">
    <property type="term" value="F:RNA binding"/>
    <property type="evidence" value="ECO:0007669"/>
    <property type="project" value="TreeGrafter"/>
</dbReference>
<dbReference type="Gene3D" id="1.10.10.440">
    <property type="entry name" value="FF domain"/>
    <property type="match status" value="5"/>
</dbReference>
<keyword evidence="14" id="KW-1185">Reference proteome</keyword>
<dbReference type="AlphaFoldDB" id="A0AAP0NBB8"/>
<dbReference type="Gene3D" id="2.20.70.10">
    <property type="match status" value="2"/>
</dbReference>
<feature type="compositionally biased region" description="Basic and acidic residues" evidence="10">
    <location>
        <begin position="1153"/>
        <end position="1164"/>
    </location>
</feature>
<feature type="compositionally biased region" description="Polar residues" evidence="10">
    <location>
        <begin position="311"/>
        <end position="341"/>
    </location>
</feature>
<dbReference type="InterPro" id="IPR036517">
    <property type="entry name" value="FF_domain_sf"/>
</dbReference>
<dbReference type="FunFam" id="1.10.10.440:FF:000022">
    <property type="entry name" value="Pre-mRNA-processing protein 40A"/>
    <property type="match status" value="1"/>
</dbReference>
<evidence type="ECO:0000256" key="5">
    <source>
        <dbReference type="ARBA" id="ARBA00023242"/>
    </source>
</evidence>
<evidence type="ECO:0000259" key="11">
    <source>
        <dbReference type="PROSITE" id="PS50020"/>
    </source>
</evidence>
<evidence type="ECO:0008006" key="15">
    <source>
        <dbReference type="Google" id="ProtNLM"/>
    </source>
</evidence>
<dbReference type="SUPFAM" id="SSF51045">
    <property type="entry name" value="WW domain"/>
    <property type="match status" value="2"/>
</dbReference>
<feature type="region of interest" description="Disordered" evidence="10">
    <location>
        <begin position="385"/>
        <end position="446"/>
    </location>
</feature>
<feature type="domain" description="WW" evidence="11">
    <location>
        <begin position="476"/>
        <end position="509"/>
    </location>
</feature>
<sequence>MSHNKVHSQGTVPFSWENKPGVSKATHQDLMGDKGEFAIKLPPPPCPPEKARVSVHDLSIPLPPCAFQPPSRSSSKKGLGKHEDPFLIAYMECTKSNRKGKMSTSDGKNGVRSRKKKSMFDFSCKQSCSVMEDNVVKMSQVPRVQFQERREREREGPHCVSGALESCEALPRVYIGSESTRSLSLRLAVADSPLLCPFVSDNSPPPLRRLFLCAGMANNPQPSGAQPLRPPVVGSMGPQSFVPPLSMQFRPAVPAQQGQSFIPAASQQFRPLGQGISSSAVGMPSGQSQPLQFSQPMQQLPPRPSQPGLATPSSQAIPMPYNQPNRPLTSGSSQSQQTAHPFSNHMPGLGGPGMPLSSSYTFAPSSFGQQQNNINASQFQPMSQMQAPAVPVGGQPWLSSGSQGAVLVSPGQQTGHQPPVTSATTPAANTPNPTLQSSSDWQEHTSADGRRYYYNKKTRQSSWEKPLELMTPIERADASTVWKEFTTPEGRKYYYNKVTKQSKWTIPEELKMAREQAEKAASQGTLLDMGVTSAAASAVSSVGTPTAAISVSSATSSTISAVVSSPVPVTPVVAVEPAPVVVSGSSAVPVVNTAVTTSAVGVHSPAVSGSPLPATVLGSNGAPIAPVNAGTTSMSSLDNIPSQDVANSLDGASMQDIEEAKKGMAVAGKINVTPLEEKTIDDEPLVYASKQEAKSAFKALLESANVEADWTWEQAMRVIINDKRYGALKTLGERKQAFNEYLGQRKKLEAEERRMRQKKAREEFTKMLEESQELTSSIRWREAVSMFENDERFTAVERVRDREDLFENYMVEFQKKEKAKAQEEHKRNLTEFRQFLESCDFIKANSQWRKVQDRLEDDERCLRLEKIDRLLVFQDYIRDLEKEEEEERKLQKEQLRRAERKNRDEFRKLMEEHIAAGSLTAKTHWRDYCMKVKDSSAYLAVSSNTSGSTPKDLFEDVAEELEKLYHEDKTRIKDAVKLGKITVASTWIFEDFKAAILEDIGSHPISDVNLKLVFEELLERVKEKEEKEAKKRQRLAEDFTKLLRSKEINASSSWEDCKPLLEESQEYRSIGEESFRREIFEDYIAHLQEKAKEKERKREEEKAKKEKEREEKEKKKEKERKEKEREREREKGKERSKKDETESENVDVTDGYGYKEDKKREKDRDRKHRKRHQSGADDVSSDKDEKEESKKSRRHGSDRKKSRKHAYTPESDSESRHKRHKRDHRDGSRRNGGYEELEDGELGEDGEIR</sequence>
<dbReference type="Proteomes" id="UP001415857">
    <property type="component" value="Unassembled WGS sequence"/>
</dbReference>
<evidence type="ECO:0000256" key="6">
    <source>
        <dbReference type="ARBA" id="ARBA00056384"/>
    </source>
</evidence>
<gene>
    <name evidence="13" type="ORF">L1049_025478</name>
</gene>
<feature type="domain" description="FF" evidence="12">
    <location>
        <begin position="690"/>
        <end position="744"/>
    </location>
</feature>
<dbReference type="PANTHER" id="PTHR11864:SF0">
    <property type="entry name" value="PRP40 PRE-MRNA PROCESSING FACTOR 40 HOMOLOG A (YEAST)"/>
    <property type="match status" value="1"/>
</dbReference>
<feature type="domain" description="FF" evidence="12">
    <location>
        <begin position="757"/>
        <end position="812"/>
    </location>
</feature>
<dbReference type="GO" id="GO:0070063">
    <property type="term" value="F:RNA polymerase binding"/>
    <property type="evidence" value="ECO:0007669"/>
    <property type="project" value="UniProtKB-ARBA"/>
</dbReference>
<evidence type="ECO:0000256" key="9">
    <source>
        <dbReference type="SAM" id="Coils"/>
    </source>
</evidence>
<dbReference type="GO" id="GO:0071004">
    <property type="term" value="C:U2-type prespliceosome"/>
    <property type="evidence" value="ECO:0007669"/>
    <property type="project" value="TreeGrafter"/>
</dbReference>
<evidence type="ECO:0000256" key="3">
    <source>
        <dbReference type="ARBA" id="ARBA00022737"/>
    </source>
</evidence>
<feature type="compositionally biased region" description="Polar residues" evidence="10">
    <location>
        <begin position="360"/>
        <end position="369"/>
    </location>
</feature>
<comment type="similarity">
    <text evidence="7">Belongs to the PRPF40 family.</text>
</comment>
<feature type="region of interest" description="Disordered" evidence="10">
    <location>
        <begin position="274"/>
        <end position="369"/>
    </location>
</feature>
<evidence type="ECO:0000256" key="2">
    <source>
        <dbReference type="ARBA" id="ARBA00022664"/>
    </source>
</evidence>
<dbReference type="EMBL" id="JBBPBK010000014">
    <property type="protein sequence ID" value="KAK9269905.1"/>
    <property type="molecule type" value="Genomic_DNA"/>
</dbReference>
<dbReference type="GO" id="GO:0045292">
    <property type="term" value="P:mRNA cis splicing, via spliceosome"/>
    <property type="evidence" value="ECO:0007669"/>
    <property type="project" value="InterPro"/>
</dbReference>
<keyword evidence="5" id="KW-0539">Nucleus</keyword>
<evidence type="ECO:0000256" key="1">
    <source>
        <dbReference type="ARBA" id="ARBA00004123"/>
    </source>
</evidence>
<dbReference type="SMART" id="SM00456">
    <property type="entry name" value="WW"/>
    <property type="match status" value="2"/>
</dbReference>
<dbReference type="FunFam" id="1.10.10.440:FF:000019">
    <property type="entry name" value="Pre-mRNA-processing protein 40A"/>
    <property type="match status" value="1"/>
</dbReference>
<evidence type="ECO:0000256" key="10">
    <source>
        <dbReference type="SAM" id="MobiDB-lite"/>
    </source>
</evidence>
<feature type="compositionally biased region" description="Basic residues" evidence="10">
    <location>
        <begin position="1191"/>
        <end position="1206"/>
    </location>
</feature>
<evidence type="ECO:0000313" key="14">
    <source>
        <dbReference type="Proteomes" id="UP001415857"/>
    </source>
</evidence>
<dbReference type="InterPro" id="IPR039726">
    <property type="entry name" value="Prp40-like"/>
</dbReference>
<feature type="compositionally biased region" description="Low complexity" evidence="10">
    <location>
        <begin position="418"/>
        <end position="434"/>
    </location>
</feature>
<keyword evidence="3" id="KW-0677">Repeat</keyword>
<proteinExistence type="inferred from homology"/>
<dbReference type="Pfam" id="PF25432">
    <property type="entry name" value="FF_PRPF40A"/>
    <property type="match status" value="1"/>
</dbReference>
<dbReference type="SUPFAM" id="SSF81698">
    <property type="entry name" value="FF domain"/>
    <property type="match status" value="5"/>
</dbReference>
<reference evidence="13 14" key="1">
    <citation type="journal article" date="2024" name="Plant J.">
        <title>Genome sequences and population genomics reveal climatic adaptation and genomic divergence between two closely related sweetgum species.</title>
        <authorList>
            <person name="Xu W.Q."/>
            <person name="Ren C.Q."/>
            <person name="Zhang X.Y."/>
            <person name="Comes H.P."/>
            <person name="Liu X.H."/>
            <person name="Li Y.G."/>
            <person name="Kettle C.J."/>
            <person name="Jalonen R."/>
            <person name="Gaisberger H."/>
            <person name="Ma Y.Z."/>
            <person name="Qiu Y.X."/>
        </authorList>
    </citation>
    <scope>NUCLEOTIDE SEQUENCE [LARGE SCALE GENOMIC DNA]</scope>
    <source>
        <strain evidence="13">Hangzhou</strain>
    </source>
</reference>
<dbReference type="InterPro" id="IPR036020">
    <property type="entry name" value="WW_dom_sf"/>
</dbReference>
<dbReference type="FunFam" id="2.20.70.10:FF:000228">
    <property type="entry name" value="Pre-mRNA-processing protein 40A"/>
    <property type="match status" value="1"/>
</dbReference>
<dbReference type="PANTHER" id="PTHR11864">
    <property type="entry name" value="PRE-MRNA-PROCESSING PROTEIN PRP40"/>
    <property type="match status" value="1"/>
</dbReference>
<dbReference type="CDD" id="cd00201">
    <property type="entry name" value="WW"/>
    <property type="match status" value="2"/>
</dbReference>
<feature type="compositionally biased region" description="Basic and acidic residues" evidence="10">
    <location>
        <begin position="1090"/>
        <end position="1140"/>
    </location>
</feature>
<evidence type="ECO:0000313" key="13">
    <source>
        <dbReference type="EMBL" id="KAK9269905.1"/>
    </source>
</evidence>
<feature type="compositionally biased region" description="Basic and acidic residues" evidence="10">
    <location>
        <begin position="1224"/>
        <end position="1233"/>
    </location>
</feature>
<feature type="domain" description="FF" evidence="12">
    <location>
        <begin position="897"/>
        <end position="960"/>
    </location>
</feature>
<comment type="caution">
    <text evidence="13">The sequence shown here is derived from an EMBL/GenBank/DDBJ whole genome shotgun (WGS) entry which is preliminary data.</text>
</comment>
<organism evidence="13 14">
    <name type="scientific">Liquidambar formosana</name>
    <name type="common">Formosan gum</name>
    <dbReference type="NCBI Taxonomy" id="63359"/>
    <lineage>
        <taxon>Eukaryota</taxon>
        <taxon>Viridiplantae</taxon>
        <taxon>Streptophyta</taxon>
        <taxon>Embryophyta</taxon>
        <taxon>Tracheophyta</taxon>
        <taxon>Spermatophyta</taxon>
        <taxon>Magnoliopsida</taxon>
        <taxon>eudicotyledons</taxon>
        <taxon>Gunneridae</taxon>
        <taxon>Pentapetalae</taxon>
        <taxon>Saxifragales</taxon>
        <taxon>Altingiaceae</taxon>
        <taxon>Liquidambar</taxon>
    </lineage>
</organism>
<keyword evidence="4" id="KW-0508">mRNA splicing</keyword>
<keyword evidence="9" id="KW-0175">Coiled coil</keyword>
<dbReference type="InterPro" id="IPR002713">
    <property type="entry name" value="FF_domain"/>
</dbReference>
<feature type="region of interest" description="Disordered" evidence="10">
    <location>
        <begin position="1090"/>
        <end position="1249"/>
    </location>
</feature>
<dbReference type="InterPro" id="IPR001202">
    <property type="entry name" value="WW_dom"/>
</dbReference>
<feature type="coiled-coil region" evidence="9">
    <location>
        <begin position="873"/>
        <end position="912"/>
    </location>
</feature>
<dbReference type="GO" id="GO:0005685">
    <property type="term" value="C:U1 snRNP"/>
    <property type="evidence" value="ECO:0007669"/>
    <property type="project" value="TreeGrafter"/>
</dbReference>
<dbReference type="Pfam" id="PF01846">
    <property type="entry name" value="FF"/>
    <property type="match status" value="5"/>
</dbReference>
<feature type="region of interest" description="Disordered" evidence="10">
    <location>
        <begin position="1"/>
        <end position="27"/>
    </location>
</feature>
<keyword evidence="2" id="KW-0507">mRNA processing</keyword>
<accession>A0AAP0NBB8</accession>
<evidence type="ECO:0000256" key="4">
    <source>
        <dbReference type="ARBA" id="ARBA00023187"/>
    </source>
</evidence>
<evidence type="ECO:0000259" key="12">
    <source>
        <dbReference type="PROSITE" id="PS51676"/>
    </source>
</evidence>
<feature type="compositionally biased region" description="Basic and acidic residues" evidence="10">
    <location>
        <begin position="1180"/>
        <end position="1190"/>
    </location>
</feature>
<dbReference type="Pfam" id="PF00397">
    <property type="entry name" value="WW"/>
    <property type="match status" value="2"/>
</dbReference>
<dbReference type="FunFam" id="1.10.10.440:FF:000024">
    <property type="entry name" value="Pre-mRNA-processing protein 40A"/>
    <property type="match status" value="1"/>
</dbReference>
<feature type="domain" description="FF" evidence="12">
    <location>
        <begin position="1032"/>
        <end position="1086"/>
    </location>
</feature>
<evidence type="ECO:0000256" key="7">
    <source>
        <dbReference type="ARBA" id="ARBA00061317"/>
    </source>
</evidence>
<dbReference type="PROSITE" id="PS50020">
    <property type="entry name" value="WW_DOMAIN_2"/>
    <property type="match status" value="2"/>
</dbReference>
<feature type="domain" description="FF" evidence="12">
    <location>
        <begin position="822"/>
        <end position="879"/>
    </location>
</feature>
<comment type="function">
    <text evidence="6">Binds the phosphorylated C-terminal domain (CTD) of the largest subunit of RNA polymerase II and functions as a scaffold for RNA processing machineries. May be involved in pre-mRNA splicing.</text>
</comment>